<dbReference type="GO" id="GO:0022857">
    <property type="term" value="F:transmembrane transporter activity"/>
    <property type="evidence" value="ECO:0007669"/>
    <property type="project" value="TreeGrafter"/>
</dbReference>
<dbReference type="GO" id="GO:0005886">
    <property type="term" value="C:plasma membrane"/>
    <property type="evidence" value="ECO:0007669"/>
    <property type="project" value="UniProtKB-SubCell"/>
</dbReference>
<evidence type="ECO:0000259" key="9">
    <source>
        <dbReference type="Pfam" id="PF12704"/>
    </source>
</evidence>
<keyword evidence="13" id="KW-1185">Reference proteome</keyword>
<organism evidence="11 12">
    <name type="scientific">Prolixibacter denitrificans</name>
    <dbReference type="NCBI Taxonomy" id="1541063"/>
    <lineage>
        <taxon>Bacteria</taxon>
        <taxon>Pseudomonadati</taxon>
        <taxon>Bacteroidota</taxon>
        <taxon>Bacteroidia</taxon>
        <taxon>Marinilabiliales</taxon>
        <taxon>Prolixibacteraceae</taxon>
        <taxon>Prolixibacter</taxon>
    </lineage>
</organism>
<evidence type="ECO:0000256" key="3">
    <source>
        <dbReference type="ARBA" id="ARBA00022692"/>
    </source>
</evidence>
<dbReference type="EMBL" id="BLAU01000001">
    <property type="protein sequence ID" value="GET20309.1"/>
    <property type="molecule type" value="Genomic_DNA"/>
</dbReference>
<accession>A0A2P8CL47</accession>
<dbReference type="OrthoDB" id="9770036at2"/>
<gene>
    <name evidence="11" type="ORF">CLV93_101659</name>
    <name evidence="10" type="ORF">JCM18694_05550</name>
</gene>
<dbReference type="Proteomes" id="UP000396862">
    <property type="component" value="Unassembled WGS sequence"/>
</dbReference>
<reference evidence="11 12" key="1">
    <citation type="submission" date="2018-03" db="EMBL/GenBank/DDBJ databases">
        <title>Genomic Encyclopedia of Archaeal and Bacterial Type Strains, Phase II (KMG-II): from individual species to whole genera.</title>
        <authorList>
            <person name="Goeker M."/>
        </authorList>
    </citation>
    <scope>NUCLEOTIDE SEQUENCE [LARGE SCALE GENOMIC DNA]</scope>
    <source>
        <strain evidence="11 12">DSM 27267</strain>
    </source>
</reference>
<dbReference type="Proteomes" id="UP000240621">
    <property type="component" value="Unassembled WGS sequence"/>
</dbReference>
<dbReference type="InterPro" id="IPR003838">
    <property type="entry name" value="ABC3_permease_C"/>
</dbReference>
<evidence type="ECO:0000259" key="8">
    <source>
        <dbReference type="Pfam" id="PF02687"/>
    </source>
</evidence>
<evidence type="ECO:0000256" key="2">
    <source>
        <dbReference type="ARBA" id="ARBA00022475"/>
    </source>
</evidence>
<feature type="domain" description="ABC3 transporter permease C-terminal" evidence="8">
    <location>
        <begin position="285"/>
        <end position="410"/>
    </location>
</feature>
<evidence type="ECO:0000313" key="13">
    <source>
        <dbReference type="Proteomes" id="UP000396862"/>
    </source>
</evidence>
<evidence type="ECO:0000256" key="1">
    <source>
        <dbReference type="ARBA" id="ARBA00004651"/>
    </source>
</evidence>
<dbReference type="Pfam" id="PF12704">
    <property type="entry name" value="MacB_PCD"/>
    <property type="match status" value="1"/>
</dbReference>
<feature type="transmembrane region" description="Helical" evidence="7">
    <location>
        <begin position="281"/>
        <end position="306"/>
    </location>
</feature>
<comment type="subcellular location">
    <subcellularLocation>
        <location evidence="1">Cell membrane</location>
        <topology evidence="1">Multi-pass membrane protein</topology>
    </subcellularLocation>
</comment>
<comment type="caution">
    <text evidence="11">The sequence shown here is derived from an EMBL/GenBank/DDBJ whole genome shotgun (WGS) entry which is preliminary data.</text>
</comment>
<sequence length="418" mass="46317">MFDIDVWQEIFSTIRKNKLRTFLTGFSVAWGIFMLMILLGSGNGLQNGVKQEFASNAVNAMWIWTGETSMPYKGMKTGRPIRFNNRDYTFLKNKVNGLDEVSSRFYLPGDTNYAYGNEYGSFTTVTCHPALRDVENIKLNKGRFINHKDITDFRKSIVIGKDIAKALFKEEDPIGKYIKVNDVPFKVIGVCHDPDNRNDRTAYMPVSTAQRIFNGGDRVHSFAVTTKMVTSEKQAEAITSEVREALAQRHKFNPDDKRAMGAFNMLTEYLRTMKIFQGIKIFVWVIGIGTLIAGIVGVSNIMLILVKERTREIGVRKALGASPRSVIGLILMESILITTVAGYIGLTMGVGIMEVVNYGLEQAFASGGGDGIFFRNPTVDFGTAITATLILILSGAIAGYIPAKKAASVKPIEALRDE</sequence>
<evidence type="ECO:0000313" key="10">
    <source>
        <dbReference type="EMBL" id="GET20309.1"/>
    </source>
</evidence>
<evidence type="ECO:0000256" key="4">
    <source>
        <dbReference type="ARBA" id="ARBA00022989"/>
    </source>
</evidence>
<keyword evidence="2" id="KW-1003">Cell membrane</keyword>
<dbReference type="Pfam" id="PF02687">
    <property type="entry name" value="FtsX"/>
    <property type="match status" value="1"/>
</dbReference>
<evidence type="ECO:0000256" key="6">
    <source>
        <dbReference type="ARBA" id="ARBA00038076"/>
    </source>
</evidence>
<evidence type="ECO:0000256" key="5">
    <source>
        <dbReference type="ARBA" id="ARBA00023136"/>
    </source>
</evidence>
<keyword evidence="5 7" id="KW-0472">Membrane</keyword>
<proteinExistence type="inferred from homology"/>
<feature type="transmembrane region" description="Helical" evidence="7">
    <location>
        <begin position="21"/>
        <end position="40"/>
    </location>
</feature>
<evidence type="ECO:0000313" key="12">
    <source>
        <dbReference type="Proteomes" id="UP000240621"/>
    </source>
</evidence>
<dbReference type="PANTHER" id="PTHR30572">
    <property type="entry name" value="MEMBRANE COMPONENT OF TRANSPORTER-RELATED"/>
    <property type="match status" value="1"/>
</dbReference>
<dbReference type="InterPro" id="IPR050250">
    <property type="entry name" value="Macrolide_Exporter_MacB"/>
</dbReference>
<keyword evidence="4 7" id="KW-1133">Transmembrane helix</keyword>
<feature type="transmembrane region" description="Helical" evidence="7">
    <location>
        <begin position="326"/>
        <end position="346"/>
    </location>
</feature>
<comment type="similarity">
    <text evidence="6">Belongs to the ABC-4 integral membrane protein family.</text>
</comment>
<dbReference type="EMBL" id="PYGC01000001">
    <property type="protein sequence ID" value="PSK85690.1"/>
    <property type="molecule type" value="Genomic_DNA"/>
</dbReference>
<dbReference type="RefSeq" id="WP_106540705.1">
    <property type="nucleotide sequence ID" value="NZ_BLAU01000001.1"/>
</dbReference>
<feature type="transmembrane region" description="Helical" evidence="7">
    <location>
        <begin position="381"/>
        <end position="401"/>
    </location>
</feature>
<evidence type="ECO:0000256" key="7">
    <source>
        <dbReference type="SAM" id="Phobius"/>
    </source>
</evidence>
<dbReference type="AlphaFoldDB" id="A0A2P8CL47"/>
<dbReference type="InterPro" id="IPR025857">
    <property type="entry name" value="MacB_PCD"/>
</dbReference>
<dbReference type="PANTHER" id="PTHR30572:SF4">
    <property type="entry name" value="ABC TRANSPORTER PERMEASE YTRF"/>
    <property type="match status" value="1"/>
</dbReference>
<evidence type="ECO:0000313" key="11">
    <source>
        <dbReference type="EMBL" id="PSK85690.1"/>
    </source>
</evidence>
<reference evidence="10 13" key="2">
    <citation type="submission" date="2019-10" db="EMBL/GenBank/DDBJ databases">
        <title>Prolixibacter strains distinguished by the presence of nitrate reductase genes were adept at nitrate-dependent anaerobic corrosion of metallic iron and carbon steel.</title>
        <authorList>
            <person name="Iino T."/>
            <person name="Shono N."/>
            <person name="Ito K."/>
            <person name="Nakamura R."/>
            <person name="Sueoka K."/>
            <person name="Harayama S."/>
            <person name="Ohkuma M."/>
        </authorList>
    </citation>
    <scope>NUCLEOTIDE SEQUENCE [LARGE SCALE GENOMIC DNA]</scope>
    <source>
        <strain evidence="10 13">MIC1-1</strain>
    </source>
</reference>
<keyword evidence="3 7" id="KW-0812">Transmembrane</keyword>
<protein>
    <submittedName>
        <fullName evidence="10">ABC transporter permease</fullName>
    </submittedName>
    <submittedName>
        <fullName evidence="11">Putative ABC transport system permease protein</fullName>
    </submittedName>
</protein>
<name>A0A2P8CL47_9BACT</name>
<feature type="domain" description="MacB-like periplasmic core" evidence="9">
    <location>
        <begin position="21"/>
        <end position="237"/>
    </location>
</feature>